<feature type="compositionally biased region" description="Polar residues" evidence="2">
    <location>
        <begin position="1185"/>
        <end position="1218"/>
    </location>
</feature>
<feature type="compositionally biased region" description="Acidic residues" evidence="2">
    <location>
        <begin position="1254"/>
        <end position="1268"/>
    </location>
</feature>
<feature type="region of interest" description="Disordered" evidence="2">
    <location>
        <begin position="918"/>
        <end position="1001"/>
    </location>
</feature>
<evidence type="ECO:0000313" key="4">
    <source>
        <dbReference type="Proteomes" id="UP001642409"/>
    </source>
</evidence>
<feature type="compositionally biased region" description="Basic and acidic residues" evidence="2">
    <location>
        <begin position="1306"/>
        <end position="1317"/>
    </location>
</feature>
<evidence type="ECO:0000256" key="2">
    <source>
        <dbReference type="SAM" id="MobiDB-lite"/>
    </source>
</evidence>
<evidence type="ECO:0000256" key="1">
    <source>
        <dbReference type="SAM" id="Coils"/>
    </source>
</evidence>
<feature type="compositionally biased region" description="Basic and acidic residues" evidence="2">
    <location>
        <begin position="1356"/>
        <end position="1371"/>
    </location>
</feature>
<feature type="compositionally biased region" description="Polar residues" evidence="2">
    <location>
        <begin position="1274"/>
        <end position="1287"/>
    </location>
</feature>
<dbReference type="Proteomes" id="UP001642409">
    <property type="component" value="Unassembled WGS sequence"/>
</dbReference>
<feature type="compositionally biased region" description="Low complexity" evidence="2">
    <location>
        <begin position="1372"/>
        <end position="1387"/>
    </location>
</feature>
<comment type="caution">
    <text evidence="3">The sequence shown here is derived from an EMBL/GenBank/DDBJ whole genome shotgun (WGS) entry which is preliminary data.</text>
</comment>
<organism evidence="3 4">
    <name type="scientific">Hexamita inflata</name>
    <dbReference type="NCBI Taxonomy" id="28002"/>
    <lineage>
        <taxon>Eukaryota</taxon>
        <taxon>Metamonada</taxon>
        <taxon>Diplomonadida</taxon>
        <taxon>Hexamitidae</taxon>
        <taxon>Hexamitinae</taxon>
        <taxon>Hexamita</taxon>
    </lineage>
</organism>
<feature type="compositionally biased region" description="Polar residues" evidence="2">
    <location>
        <begin position="1240"/>
        <end position="1253"/>
    </location>
</feature>
<feature type="compositionally biased region" description="Basic and acidic residues" evidence="2">
    <location>
        <begin position="1221"/>
        <end position="1238"/>
    </location>
</feature>
<feature type="compositionally biased region" description="Polar residues" evidence="2">
    <location>
        <begin position="918"/>
        <end position="991"/>
    </location>
</feature>
<name>A0ABP1HP58_9EUKA</name>
<feature type="compositionally biased region" description="Basic and acidic residues" evidence="2">
    <location>
        <begin position="653"/>
        <end position="662"/>
    </location>
</feature>
<proteinExistence type="predicted"/>
<keyword evidence="1" id="KW-0175">Coiled coil</keyword>
<feature type="region of interest" description="Disordered" evidence="2">
    <location>
        <begin position="624"/>
        <end position="663"/>
    </location>
</feature>
<protein>
    <submittedName>
        <fullName evidence="3">Uncharacterized protein</fullName>
    </submittedName>
</protein>
<feature type="compositionally biased region" description="Basic residues" evidence="2">
    <location>
        <begin position="1292"/>
        <end position="1303"/>
    </location>
</feature>
<dbReference type="EMBL" id="CAXDID020000039">
    <property type="protein sequence ID" value="CAL5999002.1"/>
    <property type="molecule type" value="Genomic_DNA"/>
</dbReference>
<evidence type="ECO:0000313" key="3">
    <source>
        <dbReference type="EMBL" id="CAL5999002.1"/>
    </source>
</evidence>
<gene>
    <name evidence="3" type="ORF">HINF_LOCUS16003</name>
</gene>
<feature type="region of interest" description="Disordered" evidence="2">
    <location>
        <begin position="1351"/>
        <end position="1390"/>
    </location>
</feature>
<sequence length="1663" mass="191231">MNAQLQLKLPLLINKMLKDTISQCFQSLRTNIEARPMYVMFEEQLDCDPMIDHLVPKNILPIYDQFLKSAEAQLNASTFSQTFDLLNNIQNVIPDQEDLTGTLRELRIAHLEIREYAKEIALMQKQQAKAERRLKKQTSLTFQQLKESDRIGRLYEADRKFIDQKASQEQMQSKVANLEEDDEMKAIRSQLFKKESECQEFANQICVLARQLEELLHEKDLFTKQSENLTKEALNDKNELQLLQNIVNDLEQAVTDIYEQNNNELLEFTYKKIHPLKELKVKNESIVDFVEQSEQMNTLTNASMQHSAEMNSFSIGTENNNSSVEPKGKKAMMLKKVDAPDKTQFIYNAAGEVIYLEQKQYTKVENGRYKDTKSKLEYFMKPDGTYYYNDQNKNQLYRNAEGKLIKDVKTADGFVTCYVDNNNKNVLVEQNDSEFTRYITNDGMIYSIDAHGYAYTIINKEKQALTPALKLNNNAQPPVVIQKIAQDQNELDFGSPTEFYYQGKRVSLYQLEVEATDKKLIYTDPKTKAKFQNVGGIIFQVDPENRIFAIDSKGTRYYKIAGLYNTTDVMCQIINGENIFFDQFNTKWIADIELQRYYTVDASGNKIVPMTIKDIQSVSSKLEKPSSSLSNLGNKSRSDLSRQKQNSSTIGFKAKEAVKEPESSESNLFKPLVIEGNKLEELDEYDENDDITLNQLDLTEIQVSSKHLQRQAKMLSKGKVRDPKELIKVQTNEATISQKVDNLIKKQVKLTQADVVSQKCVDSFQFQQQVKTITKSSQTLPESTKSPFKVQVNTEHSDSDEIIELYNKSCQNSQLFAFEEGVQCNNEIPVYVQSQEDKIMLVNNSMQTDYVRILDDAEIEELYADEEFQEEEIDVTQEMKSHSTQYSIKSIPRYEEDKSVQYSRNSSVKQLQTIDNECENKSVQQSRINSQKSTQVSRKYSAMSPNNNVKQTTQMIYQSQSQQKPSEQLEQQTDQNAKASKVSNKQQQQVINAKDEQTNKNVKKYQDKNIFKEKEILDTELKQNQTQDKTMQSNIKQQLKYPVNTKIQNQNSVTRQNDEVKKVDRLEQQTKSSQNTVSQNNMQTACEANTDVQDNIDSYQMEPQNIQDTVCEEQQESELEDNEELEEDEIIIQQIVNNNLTTETQQVKKPKSQKIIQPKCKDSISEPNQDLAQIHESKTTKKYNSKLTSQNQNSKNDTQVIPSKKNQANNQTGDNTGALSADKENSQKNKTYKTEKTKPKATSKQSSNVQQVVEETESNNENDNQTDSEDGKQQDNMQSEQSSRSVVQNPKTKPKSKSQKKVNTKNSDRADLTRQQEDEVENENVSVDYKQFKKNESKDVHENIPTCIQINSKTKLQVDRKVQQPKREKNMNEQMSNPNSNSNQSQQKPFASQALNDVLVSKENFAKENNKLTKTTQEKTFTTKSNSKQIEMSDTFKTQLQEQTNNSYVDNQQPNCQPDLTQMDLIQESNSTNIQKPNIKQRPETIMLPKPPIPQPISHDNHQSVIQSALNTSSLDTKRVVPSPISQVQKESSFLISPLYKQQMDIKTIEQLKPTIGSPLINSEHRPHPSISNNFQSRSPSYFNVNSPSFNLNENDKAVQCNIFFRVLKKLPRKILARSPRFEQKPVQLEIVGYKYKPKPDKMKVQVVDVAEIAEGQLEKSGW</sequence>
<accession>A0ABP1HP58</accession>
<reference evidence="3 4" key="1">
    <citation type="submission" date="2024-07" db="EMBL/GenBank/DDBJ databases">
        <authorList>
            <person name="Akdeniz Z."/>
        </authorList>
    </citation>
    <scope>NUCLEOTIDE SEQUENCE [LARGE SCALE GENOMIC DNA]</scope>
</reference>
<feature type="region of interest" description="Disordered" evidence="2">
    <location>
        <begin position="1143"/>
        <end position="1325"/>
    </location>
</feature>
<feature type="coiled-coil region" evidence="1">
    <location>
        <begin position="212"/>
        <end position="260"/>
    </location>
</feature>
<keyword evidence="4" id="KW-1185">Reference proteome</keyword>